<dbReference type="AlphaFoldDB" id="A0A2P2NG98"/>
<evidence type="ECO:0000313" key="1">
    <source>
        <dbReference type="EMBL" id="MBX41508.1"/>
    </source>
</evidence>
<sequence>MQNDNGPIKAKPLRDFIMQRKKII</sequence>
<organism evidence="1">
    <name type="scientific">Rhizophora mucronata</name>
    <name type="common">Asiatic mangrove</name>
    <dbReference type="NCBI Taxonomy" id="61149"/>
    <lineage>
        <taxon>Eukaryota</taxon>
        <taxon>Viridiplantae</taxon>
        <taxon>Streptophyta</taxon>
        <taxon>Embryophyta</taxon>
        <taxon>Tracheophyta</taxon>
        <taxon>Spermatophyta</taxon>
        <taxon>Magnoliopsida</taxon>
        <taxon>eudicotyledons</taxon>
        <taxon>Gunneridae</taxon>
        <taxon>Pentapetalae</taxon>
        <taxon>rosids</taxon>
        <taxon>fabids</taxon>
        <taxon>Malpighiales</taxon>
        <taxon>Rhizophoraceae</taxon>
        <taxon>Rhizophora</taxon>
    </lineage>
</organism>
<name>A0A2P2NG98_RHIMU</name>
<proteinExistence type="predicted"/>
<accession>A0A2P2NG98</accession>
<protein>
    <submittedName>
        <fullName evidence="1">Uncharacterized protein</fullName>
    </submittedName>
</protein>
<dbReference type="EMBL" id="GGEC01061024">
    <property type="protein sequence ID" value="MBX41508.1"/>
    <property type="molecule type" value="Transcribed_RNA"/>
</dbReference>
<reference evidence="1" key="1">
    <citation type="submission" date="2018-02" db="EMBL/GenBank/DDBJ databases">
        <title>Rhizophora mucronata_Transcriptome.</title>
        <authorList>
            <person name="Meera S.P."/>
            <person name="Sreeshan A."/>
            <person name="Augustine A."/>
        </authorList>
    </citation>
    <scope>NUCLEOTIDE SEQUENCE</scope>
    <source>
        <tissue evidence="1">Leaf</tissue>
    </source>
</reference>